<protein>
    <submittedName>
        <fullName evidence="1">Uncharacterized protein</fullName>
    </submittedName>
</protein>
<dbReference type="EMBL" id="MFLY01000030">
    <property type="protein sequence ID" value="OGG72807.1"/>
    <property type="molecule type" value="Genomic_DNA"/>
</dbReference>
<name>A0A1F6EGT1_9BACT</name>
<accession>A0A1F6EGT1</accession>
<evidence type="ECO:0000313" key="2">
    <source>
        <dbReference type="Proteomes" id="UP000177306"/>
    </source>
</evidence>
<evidence type="ECO:0000313" key="1">
    <source>
        <dbReference type="EMBL" id="OGG72807.1"/>
    </source>
</evidence>
<gene>
    <name evidence="1" type="ORF">A3A38_00645</name>
</gene>
<proteinExistence type="predicted"/>
<comment type="caution">
    <text evidence="1">The sequence shown here is derived from an EMBL/GenBank/DDBJ whole genome shotgun (WGS) entry which is preliminary data.</text>
</comment>
<reference evidence="1 2" key="1">
    <citation type="journal article" date="2016" name="Nat. Commun.">
        <title>Thousands of microbial genomes shed light on interconnected biogeochemical processes in an aquifer system.</title>
        <authorList>
            <person name="Anantharaman K."/>
            <person name="Brown C.T."/>
            <person name="Hug L.A."/>
            <person name="Sharon I."/>
            <person name="Castelle C.J."/>
            <person name="Probst A.J."/>
            <person name="Thomas B.C."/>
            <person name="Singh A."/>
            <person name="Wilkins M.J."/>
            <person name="Karaoz U."/>
            <person name="Brodie E.L."/>
            <person name="Williams K.H."/>
            <person name="Hubbard S.S."/>
            <person name="Banfield J.F."/>
        </authorList>
    </citation>
    <scope>NUCLEOTIDE SEQUENCE [LARGE SCALE GENOMIC DNA]</scope>
</reference>
<dbReference type="AlphaFoldDB" id="A0A1F6EGT1"/>
<sequence length="347" mass="38037">MSIYACRAAIGLALLVIPFFAASFFLAQWLEDRQAVADPCPGALGETSACWDEYYAQVITTRGPLTALKDLKAQYEKGGGGRLFCHPILHEIGEAAGEQFGSMEEAFRHGDPVCRSGYYHGVLEYLFGEEGGETLLSQLDSICAETWNKERYSYDYFACVHGIGHGLMAYFDHELFQSLAGCELLTGQWEQSTCAGGAFMENIGADSPEFPSKYLKKDDLIFPCNAVKEQYRPQCFQMQSSYMLVQNGGDFGAAFATCRDVEEPYQEPCYQSIGRDASGWSYGDAETARALCSVGTTANERTQCLIGAASDFIQSVGISEARAFCTNSGKEAHAACVQAVEWQIRAL</sequence>
<dbReference type="Proteomes" id="UP000177306">
    <property type="component" value="Unassembled WGS sequence"/>
</dbReference>
<organism evidence="1 2">
    <name type="scientific">Candidatus Kaiserbacteria bacterium RIFCSPLOWO2_01_FULL_53_17</name>
    <dbReference type="NCBI Taxonomy" id="1798511"/>
    <lineage>
        <taxon>Bacteria</taxon>
        <taxon>Candidatus Kaiseribacteriota</taxon>
    </lineage>
</organism>